<dbReference type="InterPro" id="IPR003165">
    <property type="entry name" value="Piwi"/>
</dbReference>
<dbReference type="InterPro" id="IPR029063">
    <property type="entry name" value="SAM-dependent_MTases_sf"/>
</dbReference>
<feature type="domain" description="Piwi" evidence="2">
    <location>
        <begin position="27"/>
        <end position="108"/>
    </location>
</feature>
<dbReference type="Pfam" id="PF01189">
    <property type="entry name" value="Methyltr_RsmB-F"/>
    <property type="match status" value="1"/>
</dbReference>
<evidence type="ECO:0000313" key="4">
    <source>
        <dbReference type="Proteomes" id="UP001177003"/>
    </source>
</evidence>
<name>A0AA35Y333_LACSI</name>
<dbReference type="InterPro" id="IPR012337">
    <property type="entry name" value="RNaseH-like_sf"/>
</dbReference>
<dbReference type="Proteomes" id="UP001177003">
    <property type="component" value="Chromosome 0"/>
</dbReference>
<feature type="compositionally biased region" description="Basic and acidic residues" evidence="1">
    <location>
        <begin position="282"/>
        <end position="298"/>
    </location>
</feature>
<dbReference type="PROSITE" id="PS50822">
    <property type="entry name" value="PIWI"/>
    <property type="match status" value="1"/>
</dbReference>
<dbReference type="SUPFAM" id="SSF53098">
    <property type="entry name" value="Ribonuclease H-like"/>
    <property type="match status" value="1"/>
</dbReference>
<accession>A0AA35Y333</accession>
<dbReference type="GO" id="GO:0003676">
    <property type="term" value="F:nucleic acid binding"/>
    <property type="evidence" value="ECO:0007669"/>
    <property type="project" value="InterPro"/>
</dbReference>
<reference evidence="3" key="1">
    <citation type="submission" date="2023-04" db="EMBL/GenBank/DDBJ databases">
        <authorList>
            <person name="Vijverberg K."/>
            <person name="Xiong W."/>
            <person name="Schranz E."/>
        </authorList>
    </citation>
    <scope>NUCLEOTIDE SEQUENCE</scope>
</reference>
<protein>
    <recommendedName>
        <fullName evidence="2">Piwi domain-containing protein</fullName>
    </recommendedName>
</protein>
<feature type="region of interest" description="Disordered" evidence="1">
    <location>
        <begin position="227"/>
        <end position="298"/>
    </location>
</feature>
<dbReference type="Pfam" id="PF02171">
    <property type="entry name" value="Piwi"/>
    <property type="match status" value="1"/>
</dbReference>
<dbReference type="PANTHER" id="PTHR22891">
    <property type="entry name" value="EUKARYOTIC TRANSLATION INITIATION FACTOR 2C"/>
    <property type="match status" value="1"/>
</dbReference>
<organism evidence="3 4">
    <name type="scientific">Lactuca saligna</name>
    <name type="common">Willowleaf lettuce</name>
    <dbReference type="NCBI Taxonomy" id="75948"/>
    <lineage>
        <taxon>Eukaryota</taxon>
        <taxon>Viridiplantae</taxon>
        <taxon>Streptophyta</taxon>
        <taxon>Embryophyta</taxon>
        <taxon>Tracheophyta</taxon>
        <taxon>Spermatophyta</taxon>
        <taxon>Magnoliopsida</taxon>
        <taxon>eudicotyledons</taxon>
        <taxon>Gunneridae</taxon>
        <taxon>Pentapetalae</taxon>
        <taxon>asterids</taxon>
        <taxon>campanulids</taxon>
        <taxon>Asterales</taxon>
        <taxon>Asteraceae</taxon>
        <taxon>Cichorioideae</taxon>
        <taxon>Cichorieae</taxon>
        <taxon>Lactucinae</taxon>
        <taxon>Lactuca</taxon>
    </lineage>
</organism>
<dbReference type="InterPro" id="IPR036397">
    <property type="entry name" value="RNaseH_sf"/>
</dbReference>
<dbReference type="InterPro" id="IPR049560">
    <property type="entry name" value="MeTrfase_RsmB-F_NOP2_cat"/>
</dbReference>
<evidence type="ECO:0000313" key="3">
    <source>
        <dbReference type="EMBL" id="CAI9265304.1"/>
    </source>
</evidence>
<keyword evidence="4" id="KW-1185">Reference proteome</keyword>
<dbReference type="AlphaFoldDB" id="A0AA35Y333"/>
<sequence>MMKFSFLWGKELLLDFYTSSAKCKLDQIIIFRDGVSESQFNQVLNIELDQIIEACIFLDEKLNPKFLVIIAQKNHHTKFFQQGSPDNVQPGTVIDNKVYHPRNNDFYMCAKELLKVLGHNTADRVLLDAPYSGIGVISKDESIKTSKTVVDVQNFSRLQKDEDVIDYAPKKRDVKLVPCGLDFGRPRFVRIRERRFHRSLKNTRRFYPHVLNMHGWLKKMSNSKGVSAASEVEQEEEVEEEVSEMEEVEIPPQQQKQESNVLKRKFQDKPATFENRKKYKPPAREHLKSQGREERSSYRSKEESKILILKQERLDGCIFIKGDNRKHQLRGIGHGIAAARMDAKLNNAGWISEQMGGVRLDYIWWWELWKQDANSRGIWYHFDKAIRRGASINVLTTVVLKFLMEKNSVSALHRKVCCYFRKFG</sequence>
<dbReference type="Gene3D" id="3.30.420.10">
    <property type="entry name" value="Ribonuclease H-like superfamily/Ribonuclease H"/>
    <property type="match status" value="1"/>
</dbReference>
<evidence type="ECO:0000256" key="1">
    <source>
        <dbReference type="SAM" id="MobiDB-lite"/>
    </source>
</evidence>
<proteinExistence type="predicted"/>
<feature type="compositionally biased region" description="Acidic residues" evidence="1">
    <location>
        <begin position="232"/>
        <end position="249"/>
    </location>
</feature>
<dbReference type="EMBL" id="OX465086">
    <property type="protein sequence ID" value="CAI9265304.1"/>
    <property type="molecule type" value="Genomic_DNA"/>
</dbReference>
<gene>
    <name evidence="3" type="ORF">LSALG_LOCUS5917</name>
</gene>
<evidence type="ECO:0000259" key="2">
    <source>
        <dbReference type="PROSITE" id="PS50822"/>
    </source>
</evidence>
<dbReference type="SUPFAM" id="SSF53335">
    <property type="entry name" value="S-adenosyl-L-methionine-dependent methyltransferases"/>
    <property type="match status" value="1"/>
</dbReference>